<gene>
    <name evidence="3" type="ORF">EMPS_06708</name>
</gene>
<feature type="compositionally biased region" description="Low complexity" evidence="2">
    <location>
        <begin position="397"/>
        <end position="431"/>
    </location>
</feature>
<feature type="compositionally biased region" description="Low complexity" evidence="2">
    <location>
        <begin position="46"/>
        <end position="58"/>
    </location>
</feature>
<feature type="coiled-coil region" evidence="1">
    <location>
        <begin position="201"/>
        <end position="235"/>
    </location>
</feature>
<evidence type="ECO:0000256" key="1">
    <source>
        <dbReference type="SAM" id="Coils"/>
    </source>
</evidence>
<keyword evidence="4" id="KW-1185">Reference proteome</keyword>
<dbReference type="EMBL" id="BQFW01000009">
    <property type="protein sequence ID" value="GJJ74350.1"/>
    <property type="molecule type" value="Genomic_DNA"/>
</dbReference>
<evidence type="ECO:0000313" key="3">
    <source>
        <dbReference type="EMBL" id="GJJ74350.1"/>
    </source>
</evidence>
<reference evidence="3" key="1">
    <citation type="submission" date="2021-11" db="EMBL/GenBank/DDBJ databases">
        <authorList>
            <person name="Herlambang A."/>
            <person name="Guo Y."/>
            <person name="Takashima Y."/>
            <person name="Nishizawa T."/>
        </authorList>
    </citation>
    <scope>NUCLEOTIDE SEQUENCE</scope>
    <source>
        <strain evidence="3">E1425</strain>
    </source>
</reference>
<evidence type="ECO:0000313" key="4">
    <source>
        <dbReference type="Proteomes" id="UP000827284"/>
    </source>
</evidence>
<feature type="region of interest" description="Disordered" evidence="2">
    <location>
        <begin position="324"/>
        <end position="354"/>
    </location>
</feature>
<reference evidence="3" key="2">
    <citation type="journal article" date="2022" name="Microbiol. Resour. Announc.">
        <title>Whole-Genome Sequence of Entomortierella parvispora E1425, a Mucoromycotan Fungus Associated with Burkholderiaceae-Related Endosymbiotic Bacteria.</title>
        <authorList>
            <person name="Herlambang A."/>
            <person name="Guo Y."/>
            <person name="Takashima Y."/>
            <person name="Narisawa K."/>
            <person name="Ohta H."/>
            <person name="Nishizawa T."/>
        </authorList>
    </citation>
    <scope>NUCLEOTIDE SEQUENCE</scope>
    <source>
        <strain evidence="3">E1425</strain>
    </source>
</reference>
<feature type="compositionally biased region" description="Basic residues" evidence="2">
    <location>
        <begin position="235"/>
        <end position="250"/>
    </location>
</feature>
<dbReference type="OrthoDB" id="10255630at2759"/>
<protein>
    <submittedName>
        <fullName evidence="3">Uncharacterized protein</fullName>
    </submittedName>
</protein>
<name>A0A9P3LXZ5_9FUNG</name>
<dbReference type="Proteomes" id="UP000827284">
    <property type="component" value="Unassembled WGS sequence"/>
</dbReference>
<feature type="region of interest" description="Disordered" evidence="2">
    <location>
        <begin position="113"/>
        <end position="140"/>
    </location>
</feature>
<organism evidence="3 4">
    <name type="scientific">Entomortierella parvispora</name>
    <dbReference type="NCBI Taxonomy" id="205924"/>
    <lineage>
        <taxon>Eukaryota</taxon>
        <taxon>Fungi</taxon>
        <taxon>Fungi incertae sedis</taxon>
        <taxon>Mucoromycota</taxon>
        <taxon>Mortierellomycotina</taxon>
        <taxon>Mortierellomycetes</taxon>
        <taxon>Mortierellales</taxon>
        <taxon>Mortierellaceae</taxon>
        <taxon>Entomortierella</taxon>
    </lineage>
</organism>
<feature type="region of interest" description="Disordered" evidence="2">
    <location>
        <begin position="46"/>
        <end position="82"/>
    </location>
</feature>
<feature type="compositionally biased region" description="Low complexity" evidence="2">
    <location>
        <begin position="477"/>
        <end position="532"/>
    </location>
</feature>
<feature type="compositionally biased region" description="Polar residues" evidence="2">
    <location>
        <begin position="294"/>
        <end position="306"/>
    </location>
</feature>
<comment type="caution">
    <text evidence="3">The sequence shown here is derived from an EMBL/GenBank/DDBJ whole genome shotgun (WGS) entry which is preliminary data.</text>
</comment>
<accession>A0A9P3LXZ5</accession>
<keyword evidence="1" id="KW-0175">Coiled coil</keyword>
<feature type="compositionally biased region" description="Basic and acidic residues" evidence="2">
    <location>
        <begin position="329"/>
        <end position="347"/>
    </location>
</feature>
<proteinExistence type="predicted"/>
<sequence length="572" mass="63574">MSHKHHDHVLTVTTTLPPQQQYQLQLSQVQRLQQENANLQHQLRLQQQQLQISSPSPSKESRPPLSPSPNRSSPDEEVRKSRVEVERLQDLVLVMGRKHLQAQAQLAFLQQQTQWPATPTSTPGSPFGPQTPTPMSPFGSIQGGPRSAALVPDLSQASLLASIAAVAGTTLNATREKPHRRFTLQTKNLKEDELTVEQRKCEFLMDQIANLQRGYDALRQEKSTLEIQLDLMHRQHQYHQQQRQKRRSSQRRTLGHDQTAALSLALSGLPQGGSRASRHGEYNPLSGIPATPPMSATSSFFSTPEAQAQEVARIQYELTQAQLREEEEERRVHEQRRAAEKAEQEARRLRRQKSMHLKEALASLESKRNRSDNGLGQFSSSEDLKHLEQLQLFSPLQQSPGKSLQAQLSLQESGQQQQQQQQHHHQQQQLPPKSPPPRLQLSPVGLTFQNAAAAAAAAGRKILSPFSPRVESEPRRISSSASSDTAPRSPRLSTAASSPALTTTSSASSSPPTSVSSSFSSSTQSTKQQAAPYTQRVENSETPLKTRRARPSPSHTYDIEQCSCCIGVMIEL</sequence>
<dbReference type="AlphaFoldDB" id="A0A9P3LXZ5"/>
<feature type="region of interest" description="Disordered" evidence="2">
    <location>
        <begin position="466"/>
        <end position="557"/>
    </location>
</feature>
<feature type="region of interest" description="Disordered" evidence="2">
    <location>
        <begin position="397"/>
        <end position="442"/>
    </location>
</feature>
<feature type="region of interest" description="Disordered" evidence="2">
    <location>
        <begin position="235"/>
        <end position="306"/>
    </location>
</feature>
<feature type="compositionally biased region" description="Basic and acidic residues" evidence="2">
    <location>
        <begin position="73"/>
        <end position="82"/>
    </location>
</feature>
<feature type="compositionally biased region" description="Low complexity" evidence="2">
    <location>
        <begin position="113"/>
        <end position="128"/>
    </location>
</feature>
<evidence type="ECO:0000256" key="2">
    <source>
        <dbReference type="SAM" id="MobiDB-lite"/>
    </source>
</evidence>